<dbReference type="Proteomes" id="UP000023152">
    <property type="component" value="Unassembled WGS sequence"/>
</dbReference>
<dbReference type="InterPro" id="IPR036890">
    <property type="entry name" value="HATPase_C_sf"/>
</dbReference>
<evidence type="ECO:0000256" key="4">
    <source>
        <dbReference type="ARBA" id="ARBA00023186"/>
    </source>
</evidence>
<evidence type="ECO:0000256" key="2">
    <source>
        <dbReference type="ARBA" id="ARBA00022741"/>
    </source>
</evidence>
<organism evidence="5 6">
    <name type="scientific">Reticulomyxa filosa</name>
    <dbReference type="NCBI Taxonomy" id="46433"/>
    <lineage>
        <taxon>Eukaryota</taxon>
        <taxon>Sar</taxon>
        <taxon>Rhizaria</taxon>
        <taxon>Retaria</taxon>
        <taxon>Foraminifera</taxon>
        <taxon>Monothalamids</taxon>
        <taxon>Reticulomyxidae</taxon>
        <taxon>Reticulomyxa</taxon>
    </lineage>
</organism>
<protein>
    <submittedName>
        <fullName evidence="5">Heat shock protein HSP 90-beta</fullName>
    </submittedName>
</protein>
<dbReference type="InterPro" id="IPR001404">
    <property type="entry name" value="Hsp90_fam"/>
</dbReference>
<proteinExistence type="inferred from homology"/>
<dbReference type="AlphaFoldDB" id="X6M9R8"/>
<dbReference type="EMBL" id="ASPP01023303">
    <property type="protein sequence ID" value="ETO10644.1"/>
    <property type="molecule type" value="Genomic_DNA"/>
</dbReference>
<name>X6M9R8_RETFI</name>
<dbReference type="PRINTS" id="PR00775">
    <property type="entry name" value="HEATSHOCK90"/>
</dbReference>
<dbReference type="GO" id="GO:0016887">
    <property type="term" value="F:ATP hydrolysis activity"/>
    <property type="evidence" value="ECO:0007669"/>
    <property type="project" value="InterPro"/>
</dbReference>
<keyword evidence="5" id="KW-0346">Stress response</keyword>
<evidence type="ECO:0000256" key="3">
    <source>
        <dbReference type="ARBA" id="ARBA00022840"/>
    </source>
</evidence>
<keyword evidence="2" id="KW-0547">Nucleotide-binding</keyword>
<dbReference type="GO" id="GO:0005524">
    <property type="term" value="F:ATP binding"/>
    <property type="evidence" value="ECO:0007669"/>
    <property type="project" value="UniProtKB-KW"/>
</dbReference>
<evidence type="ECO:0000313" key="6">
    <source>
        <dbReference type="Proteomes" id="UP000023152"/>
    </source>
</evidence>
<keyword evidence="4" id="KW-0143">Chaperone</keyword>
<evidence type="ECO:0000313" key="5">
    <source>
        <dbReference type="EMBL" id="ETO10644.1"/>
    </source>
</evidence>
<comment type="caution">
    <text evidence="5">The sequence shown here is derived from an EMBL/GenBank/DDBJ whole genome shotgun (WGS) entry which is preliminary data.</text>
</comment>
<dbReference type="OrthoDB" id="28737at2759"/>
<reference evidence="5 6" key="1">
    <citation type="journal article" date="2013" name="Curr. Biol.">
        <title>The Genome of the Foraminiferan Reticulomyxa filosa.</title>
        <authorList>
            <person name="Glockner G."/>
            <person name="Hulsmann N."/>
            <person name="Schleicher M."/>
            <person name="Noegel A.A."/>
            <person name="Eichinger L."/>
            <person name="Gallinger C."/>
            <person name="Pawlowski J."/>
            <person name="Sierra R."/>
            <person name="Euteneuer U."/>
            <person name="Pillet L."/>
            <person name="Moustafa A."/>
            <person name="Platzer M."/>
            <person name="Groth M."/>
            <person name="Szafranski K."/>
            <person name="Schliwa M."/>
        </authorList>
    </citation>
    <scope>NUCLEOTIDE SEQUENCE [LARGE SCALE GENOMIC DNA]</scope>
</reference>
<dbReference type="GO" id="GO:0140662">
    <property type="term" value="F:ATP-dependent protein folding chaperone"/>
    <property type="evidence" value="ECO:0007669"/>
    <property type="project" value="InterPro"/>
</dbReference>
<dbReference type="Gene3D" id="3.30.565.10">
    <property type="entry name" value="Histidine kinase-like ATPase, C-terminal domain"/>
    <property type="match status" value="1"/>
</dbReference>
<comment type="similarity">
    <text evidence="1">Belongs to the heat shock protein 90 family.</text>
</comment>
<accession>X6M9R8</accession>
<dbReference type="InterPro" id="IPR020575">
    <property type="entry name" value="Hsp90_N"/>
</dbReference>
<gene>
    <name evidence="5" type="ORF">RFI_26733</name>
</gene>
<keyword evidence="6" id="KW-1185">Reference proteome</keyword>
<dbReference type="PANTHER" id="PTHR11528">
    <property type="entry name" value="HEAT SHOCK PROTEIN 90 FAMILY MEMBER"/>
    <property type="match status" value="1"/>
</dbReference>
<feature type="non-terminal residue" evidence="5">
    <location>
        <position position="1"/>
    </location>
</feature>
<sequence>IKHECRLTNKESFLRVLIINVNNALDKIKYVSLPNPEVLEKEKEIKIETIPNPDEKVGIWMIKEDIVNNIVIIARSGTKKCIEIGQFDFGFYSAYLVSKRVVVINKQSEKNEDEQHVWKIKASGTFRVRNDSDNPYLIKRETETNLKDDCANFCKEETVKKHSQL</sequence>
<dbReference type="SUPFAM" id="SSF55874">
    <property type="entry name" value="ATPase domain of HSP90 chaperone/DNA topoisomerase II/histidine kinase"/>
    <property type="match status" value="1"/>
</dbReference>
<dbReference type="GO" id="GO:0051082">
    <property type="term" value="F:unfolded protein binding"/>
    <property type="evidence" value="ECO:0007669"/>
    <property type="project" value="InterPro"/>
</dbReference>
<feature type="non-terminal residue" evidence="5">
    <location>
        <position position="165"/>
    </location>
</feature>
<evidence type="ECO:0000256" key="1">
    <source>
        <dbReference type="ARBA" id="ARBA00008239"/>
    </source>
</evidence>
<keyword evidence="3" id="KW-0067">ATP-binding</keyword>